<dbReference type="SUPFAM" id="SSF50486">
    <property type="entry name" value="FMT C-terminal domain-like"/>
    <property type="match status" value="1"/>
</dbReference>
<evidence type="ECO:0000259" key="4">
    <source>
        <dbReference type="Pfam" id="PF02911"/>
    </source>
</evidence>
<dbReference type="PANTHER" id="PTHR11138:SF5">
    <property type="entry name" value="METHIONYL-TRNA FORMYLTRANSFERASE, MITOCHONDRIAL"/>
    <property type="match status" value="1"/>
</dbReference>
<keyword evidence="6" id="KW-1185">Reference proteome</keyword>
<dbReference type="SUPFAM" id="SSF53328">
    <property type="entry name" value="Formyltransferase"/>
    <property type="match status" value="1"/>
</dbReference>
<dbReference type="RefSeq" id="WP_343947034.1">
    <property type="nucleotide sequence ID" value="NZ_BAAAHP010000340.1"/>
</dbReference>
<evidence type="ECO:0000256" key="2">
    <source>
        <dbReference type="SAM" id="MobiDB-lite"/>
    </source>
</evidence>
<gene>
    <name evidence="5" type="ORF">GCM10009559_79170</name>
</gene>
<dbReference type="InterPro" id="IPR024078">
    <property type="entry name" value="LmbE-like_dom_sf"/>
</dbReference>
<dbReference type="SUPFAM" id="SSF102588">
    <property type="entry name" value="LmbE-like"/>
    <property type="match status" value="1"/>
</dbReference>
<evidence type="ECO:0000259" key="3">
    <source>
        <dbReference type="Pfam" id="PF00551"/>
    </source>
</evidence>
<reference evidence="5 6" key="1">
    <citation type="journal article" date="2019" name="Int. J. Syst. Evol. Microbiol.">
        <title>The Global Catalogue of Microorganisms (GCM) 10K type strain sequencing project: providing services to taxonomists for standard genome sequencing and annotation.</title>
        <authorList>
            <consortium name="The Broad Institute Genomics Platform"/>
            <consortium name="The Broad Institute Genome Sequencing Center for Infectious Disease"/>
            <person name="Wu L."/>
            <person name="Ma J."/>
        </authorList>
    </citation>
    <scope>NUCLEOTIDE SEQUENCE [LARGE SCALE GENOMIC DNA]</scope>
    <source>
        <strain evidence="5 6">JCM 11117</strain>
    </source>
</reference>
<dbReference type="InterPro" id="IPR005793">
    <property type="entry name" value="Formyl_trans_C"/>
</dbReference>
<dbReference type="Pfam" id="PF02585">
    <property type="entry name" value="PIG-L"/>
    <property type="match status" value="1"/>
</dbReference>
<evidence type="ECO:0000313" key="5">
    <source>
        <dbReference type="EMBL" id="GAA0909308.1"/>
    </source>
</evidence>
<comment type="caution">
    <text evidence="5">The sequence shown here is derived from an EMBL/GenBank/DDBJ whole genome shotgun (WGS) entry which is preliminary data.</text>
</comment>
<evidence type="ECO:0000313" key="6">
    <source>
        <dbReference type="Proteomes" id="UP001499967"/>
    </source>
</evidence>
<dbReference type="Pfam" id="PF02911">
    <property type="entry name" value="Formyl_trans_C"/>
    <property type="match status" value="1"/>
</dbReference>
<dbReference type="InterPro" id="IPR002376">
    <property type="entry name" value="Formyl_transf_N"/>
</dbReference>
<dbReference type="EMBL" id="BAAAHP010000340">
    <property type="protein sequence ID" value="GAA0909308.1"/>
    <property type="molecule type" value="Genomic_DNA"/>
</dbReference>
<dbReference type="Gene3D" id="3.40.50.10320">
    <property type="entry name" value="LmbE-like"/>
    <property type="match status" value="1"/>
</dbReference>
<proteinExistence type="predicted"/>
<feature type="domain" description="Formyl transferase N-terminal" evidence="3">
    <location>
        <begin position="77"/>
        <end position="179"/>
    </location>
</feature>
<dbReference type="PANTHER" id="PTHR11138">
    <property type="entry name" value="METHIONYL-TRNA FORMYLTRANSFERASE"/>
    <property type="match status" value="1"/>
</dbReference>
<feature type="domain" description="Formyl transferase C-terminal" evidence="4">
    <location>
        <begin position="213"/>
        <end position="256"/>
    </location>
</feature>
<dbReference type="InterPro" id="IPR003737">
    <property type="entry name" value="GlcNAc_PI_deacetylase-related"/>
</dbReference>
<sequence>MADDSRTGQTEDRRRVVFVGGLDDGRRTVEVLLAHPRVDLVGAFVLDDAAGAGVSGFRTFDDLVRPPVLRTISRIRDHVDEIRNLHPDVVFVVGFSQIIPRALLEVPPLGVIGFHSAVLPGRRGCSPLIWAVVDGLTETGVTMFYMDAGIDTGDVIGTRSFPLEPEDYAADVLRKADDATIDLLEAHLDGVLDGTAPRTEQDGAASTYTRKRTPADGEIDWSRPAQEIVNLVRALAPPYPGAHTFGGDGVPILIERARAAPELALPRPRPLPGDPMRRRVLCVVAHPDDEVLGVGGTLALHAEAGGDVTVLIMSEGEQEKLESTPRCQTRRECAVEAARRLGVGEVVFHDFPDQRLDGVPFIQLIKAVEAALTTYRPTAVYTHHNGDANTDHQVVFKAVYAACRPMTPLGAAVERFLTFETPSSTDQAPQISGYVFNPTTFVDVEPVWDRKLKALECYPTEMIGGRHPRSFDYIEALARVRGGHSGYLFAEAFVPIRERVGGRTSL</sequence>
<name>A0ABN1NJ70_9PSEU</name>
<dbReference type="Pfam" id="PF00551">
    <property type="entry name" value="Formyl_trans_N"/>
    <property type="match status" value="1"/>
</dbReference>
<dbReference type="Proteomes" id="UP001499967">
    <property type="component" value="Unassembled WGS sequence"/>
</dbReference>
<evidence type="ECO:0000256" key="1">
    <source>
        <dbReference type="ARBA" id="ARBA00022833"/>
    </source>
</evidence>
<protein>
    <recommendedName>
        <fullName evidence="7">Methionyl-tRNA formyltransferase</fullName>
    </recommendedName>
</protein>
<feature type="region of interest" description="Disordered" evidence="2">
    <location>
        <begin position="194"/>
        <end position="217"/>
    </location>
</feature>
<dbReference type="InterPro" id="IPR011034">
    <property type="entry name" value="Formyl_transferase-like_C_sf"/>
</dbReference>
<organism evidence="5 6">
    <name type="scientific">Pseudonocardia zijingensis</name>
    <dbReference type="NCBI Taxonomy" id="153376"/>
    <lineage>
        <taxon>Bacteria</taxon>
        <taxon>Bacillati</taxon>
        <taxon>Actinomycetota</taxon>
        <taxon>Actinomycetes</taxon>
        <taxon>Pseudonocardiales</taxon>
        <taxon>Pseudonocardiaceae</taxon>
        <taxon>Pseudonocardia</taxon>
    </lineage>
</organism>
<keyword evidence="1" id="KW-0862">Zinc</keyword>
<dbReference type="InterPro" id="IPR036477">
    <property type="entry name" value="Formyl_transf_N_sf"/>
</dbReference>
<accession>A0ABN1NJ70</accession>
<dbReference type="Gene3D" id="3.40.50.12230">
    <property type="match status" value="1"/>
</dbReference>
<evidence type="ECO:0008006" key="7">
    <source>
        <dbReference type="Google" id="ProtNLM"/>
    </source>
</evidence>